<gene>
    <name evidence="3" type="ORF">POVCU1_081020</name>
    <name evidence="2" type="ORF">POVCU2_0052060</name>
</gene>
<evidence type="ECO:0000313" key="3">
    <source>
        <dbReference type="EMBL" id="SBT02814.1"/>
    </source>
</evidence>
<dbReference type="EMBL" id="FLQU01000675">
    <property type="protein sequence ID" value="SBS89062.1"/>
    <property type="molecule type" value="Genomic_DNA"/>
</dbReference>
<evidence type="ECO:0000313" key="5">
    <source>
        <dbReference type="Proteomes" id="UP000078560"/>
    </source>
</evidence>
<dbReference type="Pfam" id="PF09687">
    <property type="entry name" value="PRESAN"/>
    <property type="match status" value="1"/>
</dbReference>
<organism evidence="3 4">
    <name type="scientific">Plasmodium ovale curtisi</name>
    <dbReference type="NCBI Taxonomy" id="864141"/>
    <lineage>
        <taxon>Eukaryota</taxon>
        <taxon>Sar</taxon>
        <taxon>Alveolata</taxon>
        <taxon>Apicomplexa</taxon>
        <taxon>Aconoidasida</taxon>
        <taxon>Haemosporida</taxon>
        <taxon>Plasmodiidae</taxon>
        <taxon>Plasmodium</taxon>
        <taxon>Plasmodium (Plasmodium)</taxon>
    </lineage>
</organism>
<sequence length="84" mass="10342">MFTRRRGIKRRRIILVRSLDEVPCKKDLRRIWKNMRSIEASKFDNIFHDLSKYIEKLKDKYKLDDAFVDDKEDDYLYIAKKKKS</sequence>
<feature type="domain" description="Plasmodium RESA N-terminal" evidence="1">
    <location>
        <begin position="16"/>
        <end position="70"/>
    </location>
</feature>
<dbReference type="Gene3D" id="6.10.280.180">
    <property type="entry name" value="Plasmodium RESA, N-terminal helical domain"/>
    <property type="match status" value="1"/>
</dbReference>
<dbReference type="InterPro" id="IPR006526">
    <property type="entry name" value="Export_prot_PHISTa/b/c"/>
</dbReference>
<dbReference type="InterPro" id="IPR044885">
    <property type="entry name" value="PRESA_N_sf"/>
</dbReference>
<dbReference type="Proteomes" id="UP000078560">
    <property type="component" value="Unassembled WGS sequence"/>
</dbReference>
<protein>
    <recommendedName>
        <fullName evidence="1">Plasmodium RESA N-terminal domain-containing protein</fullName>
    </recommendedName>
</protein>
<dbReference type="Proteomes" id="UP000078546">
    <property type="component" value="Unassembled WGS sequence"/>
</dbReference>
<dbReference type="EMBL" id="FLQV01003768">
    <property type="protein sequence ID" value="SBT02814.1"/>
    <property type="molecule type" value="Genomic_DNA"/>
</dbReference>
<reference evidence="4 5" key="1">
    <citation type="submission" date="2016-05" db="EMBL/GenBank/DDBJ databases">
        <authorList>
            <person name="Naeem Raeece"/>
        </authorList>
    </citation>
    <scope>NUCLEOTIDE SEQUENCE [LARGE SCALE GENOMIC DNA]</scope>
</reference>
<dbReference type="InterPro" id="IPR019111">
    <property type="entry name" value="PRESA_N"/>
</dbReference>
<accession>A0A1A8XFW2</accession>
<evidence type="ECO:0000259" key="1">
    <source>
        <dbReference type="Pfam" id="PF09687"/>
    </source>
</evidence>
<dbReference type="NCBIfam" id="TIGR01639">
    <property type="entry name" value="P_fal_TIGR01639"/>
    <property type="match status" value="1"/>
</dbReference>
<name>A0A1A8XFW2_PLAOA</name>
<dbReference type="AlphaFoldDB" id="A0A1A8XFW2"/>
<evidence type="ECO:0000313" key="4">
    <source>
        <dbReference type="Proteomes" id="UP000078546"/>
    </source>
</evidence>
<reference evidence="3" key="2">
    <citation type="submission" date="2016-05" db="EMBL/GenBank/DDBJ databases">
        <authorList>
            <person name="Lavstsen T."/>
            <person name="Jespersen J.S."/>
        </authorList>
    </citation>
    <scope>NUCLEOTIDE SEQUENCE [LARGE SCALE GENOMIC DNA]</scope>
</reference>
<evidence type="ECO:0000313" key="2">
    <source>
        <dbReference type="EMBL" id="SBS89062.1"/>
    </source>
</evidence>
<proteinExistence type="predicted"/>